<dbReference type="InterPro" id="IPR013237">
    <property type="entry name" value="Phage_T7_Gp4_N"/>
</dbReference>
<organism evidence="4">
    <name type="scientific">Desulfovibrio sp. U5L</name>
    <dbReference type="NCBI Taxonomy" id="596152"/>
    <lineage>
        <taxon>Bacteria</taxon>
        <taxon>Pseudomonadati</taxon>
        <taxon>Thermodesulfobacteriota</taxon>
        <taxon>Desulfovibrionia</taxon>
        <taxon>Desulfovibrionales</taxon>
        <taxon>Desulfovibrionaceae</taxon>
        <taxon>Desulfovibrio</taxon>
    </lineage>
</organism>
<feature type="region of interest" description="Disordered" evidence="1">
    <location>
        <begin position="372"/>
        <end position="414"/>
    </location>
</feature>
<gene>
    <name evidence="4" type="ORF">DesU5LDRAFT_2405</name>
</gene>
<dbReference type="GO" id="GO:0004386">
    <property type="term" value="F:helicase activity"/>
    <property type="evidence" value="ECO:0007669"/>
    <property type="project" value="InterPro"/>
</dbReference>
<sequence length="576" mass="60913">MSADLLGLFEAKGLAPKKKTLGEWSAPCPSCGGKDRCMVRPDDHDGRGGYWCRKCGAYGDAIQFLRDYEGLDYHEACRRLGVAAARTASSLPRPPRPAVGQDPFEAAPSEPPAEAWTKKATAFAAWAHQHLLANPRQLEWLAARGLPLEAVEHYRLGWNPGEKGRSCLIRPRSAWGLPPVEAKPDKDGKPGKPKTTFWIPRGLVIPQLATADPDSPVLRLRIRRPDEDRREFKEDTKYYVIPGSSMDAMLLGADAQAFVVVESELDALMLHHQAGDLAGAVSVMTANVKKLAAHVHAALARALCILVALDAEGAGGAGAKGWLRWPASFPRAKRWPCPVGKDPGEAFERGANLPAWILAGLPPVLQPGLLPPGQPALAGGGEAEKAVAKPEVAAGEDAVAGPRAPETVQPPATPAPVAAATPVAGAPGLETDSVPAAPAALAVPWLDPDYVTALGMVPLTELVAAMDRHGVAPVLVAGLVTDTERVLALRSAADVPEAAGARIAELFFGPCLEAVLWFFALKGARGPRSLAGVFGREERGGEWAAIVRRAGDDDVGLTFGGWTNLNQWRGREAAGT</sequence>
<dbReference type="InterPro" id="IPR036977">
    <property type="entry name" value="DNA_primase_Znf_CHC2"/>
</dbReference>
<dbReference type="SMART" id="SM00400">
    <property type="entry name" value="ZnF_CHCC"/>
    <property type="match status" value="1"/>
</dbReference>
<dbReference type="InterPro" id="IPR002694">
    <property type="entry name" value="Znf_CHC2"/>
</dbReference>
<evidence type="ECO:0000259" key="2">
    <source>
        <dbReference type="SMART" id="SM00400"/>
    </source>
</evidence>
<dbReference type="Gene3D" id="3.90.580.10">
    <property type="entry name" value="Zinc finger, CHC2-type domain"/>
    <property type="match status" value="1"/>
</dbReference>
<dbReference type="OrthoDB" id="8967890at2"/>
<dbReference type="Pfam" id="PF01807">
    <property type="entry name" value="Zn_ribbon_DnaG"/>
    <property type="match status" value="1"/>
</dbReference>
<proteinExistence type="predicted"/>
<feature type="domain" description="Zinc finger CHC2-type" evidence="2">
    <location>
        <begin position="24"/>
        <end position="81"/>
    </location>
</feature>
<feature type="domain" description="DNA primase/helicase Gp4 N-terminal Bacteriophage T7-like" evidence="3">
    <location>
        <begin position="23"/>
        <end position="62"/>
    </location>
</feature>
<accession>I2Q2R2</accession>
<dbReference type="SMART" id="SM00778">
    <property type="entry name" value="Prim_Zn_Ribbon"/>
    <property type="match status" value="1"/>
</dbReference>
<evidence type="ECO:0000313" key="4">
    <source>
        <dbReference type="EMBL" id="EIG54068.1"/>
    </source>
</evidence>
<reference evidence="4" key="1">
    <citation type="submission" date="2011-11" db="EMBL/GenBank/DDBJ databases">
        <title>Improved High-Quality Draft sequence of Desulfovibrio sp. U5L.</title>
        <authorList>
            <consortium name="US DOE Joint Genome Institute"/>
            <person name="Lucas S."/>
            <person name="Han J."/>
            <person name="Lapidus A."/>
            <person name="Cheng J.-F."/>
            <person name="Goodwin L."/>
            <person name="Pitluck S."/>
            <person name="Peters L."/>
            <person name="Ovchinnikova G."/>
            <person name="Held B."/>
            <person name="Detter J.C."/>
            <person name="Han C."/>
            <person name="Tapia R."/>
            <person name="Land M."/>
            <person name="Hauser L."/>
            <person name="Kyrpides N."/>
            <person name="Ivanova N."/>
            <person name="Pagani I."/>
            <person name="Gabster J."/>
            <person name="Walker C."/>
            <person name="Stolyar S."/>
            <person name="Stahl D."/>
            <person name="Arkin A."/>
            <person name="Dehal P."/>
            <person name="Hazen T."/>
            <person name="Woyke T."/>
        </authorList>
    </citation>
    <scope>NUCLEOTIDE SEQUENCE [LARGE SCALE GENOMIC DNA]</scope>
    <source>
        <strain evidence="4">U5L</strain>
    </source>
</reference>
<dbReference type="SUPFAM" id="SSF57783">
    <property type="entry name" value="Zinc beta-ribbon"/>
    <property type="match status" value="1"/>
</dbReference>
<name>I2Q2R2_9BACT</name>
<protein>
    <submittedName>
        <fullName evidence="4">DNA primase</fullName>
    </submittedName>
</protein>
<feature type="region of interest" description="Disordered" evidence="1">
    <location>
        <begin position="88"/>
        <end position="111"/>
    </location>
</feature>
<dbReference type="AlphaFoldDB" id="I2Q2R2"/>
<feature type="compositionally biased region" description="Low complexity" evidence="1">
    <location>
        <begin position="404"/>
        <end position="414"/>
    </location>
</feature>
<dbReference type="Gene3D" id="3.40.1360.10">
    <property type="match status" value="1"/>
</dbReference>
<evidence type="ECO:0000259" key="3">
    <source>
        <dbReference type="SMART" id="SM00778"/>
    </source>
</evidence>
<evidence type="ECO:0000256" key="1">
    <source>
        <dbReference type="SAM" id="MobiDB-lite"/>
    </source>
</evidence>
<dbReference type="GO" id="GO:0006260">
    <property type="term" value="P:DNA replication"/>
    <property type="evidence" value="ECO:0007669"/>
    <property type="project" value="InterPro"/>
</dbReference>
<dbReference type="GO" id="GO:0003899">
    <property type="term" value="F:DNA-directed RNA polymerase activity"/>
    <property type="evidence" value="ECO:0007669"/>
    <property type="project" value="InterPro"/>
</dbReference>
<dbReference type="GO" id="GO:0008270">
    <property type="term" value="F:zinc ion binding"/>
    <property type="evidence" value="ECO:0007669"/>
    <property type="project" value="InterPro"/>
</dbReference>
<dbReference type="GO" id="GO:0003677">
    <property type="term" value="F:DNA binding"/>
    <property type="evidence" value="ECO:0007669"/>
    <property type="project" value="InterPro"/>
</dbReference>
<dbReference type="STRING" id="596152.DesU5LDRAFT_2405"/>
<dbReference type="HOGENOM" id="CLU_034077_0_0_7"/>
<dbReference type="EMBL" id="JH600068">
    <property type="protein sequence ID" value="EIG54068.1"/>
    <property type="molecule type" value="Genomic_DNA"/>
</dbReference>
<dbReference type="eggNOG" id="COG0358">
    <property type="taxonomic scope" value="Bacteria"/>
</dbReference>